<sequence length="152" mass="17597">MVEHQLWMERRRVEPADSAQALYYRALWHFRGMIICAIPTSWPFLDYGNYGCYCGWGGSGTPVDDLDRCCQVHDNCYGEALKHEACWAIIENPYTVFYGYDCDKATKKITCKSSNNECKMFICECDRKAAECFAVSKYNKEHKNLPKARCQT</sequence>
<organism evidence="1 2">
    <name type="scientific">Pangasianodon gigas</name>
    <name type="common">Mekong giant catfish</name>
    <name type="synonym">Pangasius gigas</name>
    <dbReference type="NCBI Taxonomy" id="30993"/>
    <lineage>
        <taxon>Eukaryota</taxon>
        <taxon>Metazoa</taxon>
        <taxon>Chordata</taxon>
        <taxon>Craniata</taxon>
        <taxon>Vertebrata</taxon>
        <taxon>Euteleostomi</taxon>
        <taxon>Actinopterygii</taxon>
        <taxon>Neopterygii</taxon>
        <taxon>Teleostei</taxon>
        <taxon>Ostariophysi</taxon>
        <taxon>Siluriformes</taxon>
        <taxon>Pangasiidae</taxon>
        <taxon>Pangasianodon</taxon>
    </lineage>
</organism>
<evidence type="ECO:0000313" key="2">
    <source>
        <dbReference type="Proteomes" id="UP000829447"/>
    </source>
</evidence>
<dbReference type="Proteomes" id="UP000829447">
    <property type="component" value="Linkage Group LG17"/>
</dbReference>
<comment type="caution">
    <text evidence="1">The sequence shown here is derived from an EMBL/GenBank/DDBJ whole genome shotgun (WGS) entry which is preliminary data.</text>
</comment>
<keyword evidence="2" id="KW-1185">Reference proteome</keyword>
<gene>
    <name evidence="1" type="ORF">PGIGA_G00087260</name>
</gene>
<evidence type="ECO:0000313" key="1">
    <source>
        <dbReference type="EMBL" id="MCI4388544.1"/>
    </source>
</evidence>
<reference evidence="1 2" key="1">
    <citation type="journal article" date="2022" name="bioRxiv">
        <title>An ancient truncated duplication of the anti-Mullerian hormone receptor type 2 gene is a potential conserved master sex determinant in the Pangasiidae catfish family.</title>
        <authorList>
            <person name="Wen M."/>
            <person name="Pan Q."/>
            <person name="Jouanno E."/>
            <person name="Montfort J."/>
            <person name="Zahm M."/>
            <person name="Cabau C."/>
            <person name="Klopp C."/>
            <person name="Iampietro C."/>
            <person name="Roques C."/>
            <person name="Bouchez O."/>
            <person name="Castinel A."/>
            <person name="Donnadieu C."/>
            <person name="Parrinello H."/>
            <person name="Poncet C."/>
            <person name="Belmonte E."/>
            <person name="Gautier V."/>
            <person name="Avarre J.-C."/>
            <person name="Dugue R."/>
            <person name="Gustiano R."/>
            <person name="Ha T.T.T."/>
            <person name="Campet M."/>
            <person name="Sriphairoj K."/>
            <person name="Ribolli J."/>
            <person name="de Almeida F.L."/>
            <person name="Desvignes T."/>
            <person name="Postlethwait J.H."/>
            <person name="Bucao C.F."/>
            <person name="Robinson-Rechavi M."/>
            <person name="Bobe J."/>
            <person name="Herpin A."/>
            <person name="Guiguen Y."/>
        </authorList>
    </citation>
    <scope>NUCLEOTIDE SEQUENCE [LARGE SCALE GENOMIC DNA]</scope>
    <source>
        <strain evidence="1">YG-Dec2019</strain>
    </source>
</reference>
<proteinExistence type="predicted"/>
<name>A0ACC5XBC2_PANGG</name>
<dbReference type="EMBL" id="CM040470">
    <property type="protein sequence ID" value="MCI4388544.1"/>
    <property type="molecule type" value="Genomic_DNA"/>
</dbReference>
<accession>A0ACC5XBC2</accession>
<protein>
    <submittedName>
        <fullName evidence="1">Uncharacterized protein</fullName>
    </submittedName>
</protein>